<dbReference type="PANTHER" id="PTHR30146">
    <property type="entry name" value="LACI-RELATED TRANSCRIPTIONAL REPRESSOR"/>
    <property type="match status" value="1"/>
</dbReference>
<dbReference type="SUPFAM" id="SSF47413">
    <property type="entry name" value="lambda repressor-like DNA-binding domains"/>
    <property type="match status" value="1"/>
</dbReference>
<evidence type="ECO:0000313" key="6">
    <source>
        <dbReference type="Proteomes" id="UP001055185"/>
    </source>
</evidence>
<dbReference type="Gene3D" id="1.10.260.40">
    <property type="entry name" value="lambda repressor-like DNA-binding domains"/>
    <property type="match status" value="1"/>
</dbReference>
<dbReference type="GO" id="GO:0003700">
    <property type="term" value="F:DNA-binding transcription factor activity"/>
    <property type="evidence" value="ECO:0007669"/>
    <property type="project" value="TreeGrafter"/>
</dbReference>
<dbReference type="CDD" id="cd01392">
    <property type="entry name" value="HTH_LacI"/>
    <property type="match status" value="1"/>
</dbReference>
<dbReference type="InterPro" id="IPR028082">
    <property type="entry name" value="Peripla_BP_I"/>
</dbReference>
<evidence type="ECO:0000256" key="2">
    <source>
        <dbReference type="ARBA" id="ARBA00023125"/>
    </source>
</evidence>
<evidence type="ECO:0000256" key="3">
    <source>
        <dbReference type="ARBA" id="ARBA00023163"/>
    </source>
</evidence>
<evidence type="ECO:0000256" key="1">
    <source>
        <dbReference type="ARBA" id="ARBA00023015"/>
    </source>
</evidence>
<dbReference type="EMBL" id="BQKV01000098">
    <property type="protein sequence ID" value="GJN65385.1"/>
    <property type="molecule type" value="Genomic_DNA"/>
</dbReference>
<feature type="domain" description="HTH lacI-type" evidence="4">
    <location>
        <begin position="2"/>
        <end position="59"/>
    </location>
</feature>
<keyword evidence="2" id="KW-0238">DNA-binding</keyword>
<dbReference type="Proteomes" id="UP001055185">
    <property type="component" value="Unassembled WGS sequence"/>
</dbReference>
<accession>A0AA37N238</accession>
<dbReference type="GO" id="GO:0000976">
    <property type="term" value="F:transcription cis-regulatory region binding"/>
    <property type="evidence" value="ECO:0007669"/>
    <property type="project" value="TreeGrafter"/>
</dbReference>
<dbReference type="PANTHER" id="PTHR30146:SF153">
    <property type="entry name" value="LACTOSE OPERON REPRESSOR"/>
    <property type="match status" value="1"/>
</dbReference>
<proteinExistence type="predicted"/>
<dbReference type="PROSITE" id="PS50932">
    <property type="entry name" value="HTH_LACI_2"/>
    <property type="match status" value="1"/>
</dbReference>
<keyword evidence="3" id="KW-0804">Transcription</keyword>
<evidence type="ECO:0000259" key="4">
    <source>
        <dbReference type="PROSITE" id="PS50932"/>
    </source>
</evidence>
<dbReference type="InterPro" id="IPR000843">
    <property type="entry name" value="HTH_LacI"/>
</dbReference>
<name>A0AA37N238_9FIRM</name>
<dbReference type="InterPro" id="IPR046335">
    <property type="entry name" value="LacI/GalR-like_sensor"/>
</dbReference>
<dbReference type="Pfam" id="PF00356">
    <property type="entry name" value="LacI"/>
    <property type="match status" value="1"/>
</dbReference>
<dbReference type="InterPro" id="IPR010982">
    <property type="entry name" value="Lambda_DNA-bd_dom_sf"/>
</dbReference>
<dbReference type="SUPFAM" id="SSF53822">
    <property type="entry name" value="Periplasmic binding protein-like I"/>
    <property type="match status" value="1"/>
</dbReference>
<protein>
    <submittedName>
        <fullName evidence="5">LacI family transcriptional regulator</fullName>
    </submittedName>
</protein>
<reference evidence="5" key="1">
    <citation type="journal article" date="2022" name="Int. J. Syst. Evol. Microbiol.">
        <title>Genome-based, phenotypic and chemotaxonomic classification of Faecalibacterium strains: proposal of three novel species Faecalibacterium duncaniae sp. nov., Faecalibacterium hattorii sp. nov. and Faecalibacterium gallinarum sp. nov. .</title>
        <authorList>
            <person name="Sakamoto M."/>
            <person name="Sakurai N."/>
            <person name="Tanno H."/>
            <person name="Iino T."/>
            <person name="Ohkuma M."/>
            <person name="Endo A."/>
        </authorList>
    </citation>
    <scope>NUCLEOTIDE SEQUENCE</scope>
    <source>
        <strain evidence="5">JCM 17207</strain>
    </source>
</reference>
<evidence type="ECO:0000313" key="5">
    <source>
        <dbReference type="EMBL" id="GJN65385.1"/>
    </source>
</evidence>
<organism evidence="5 6">
    <name type="scientific">Faecalibacterium gallinarum</name>
    <dbReference type="NCBI Taxonomy" id="2903556"/>
    <lineage>
        <taxon>Bacteria</taxon>
        <taxon>Bacillati</taxon>
        <taxon>Bacillota</taxon>
        <taxon>Clostridia</taxon>
        <taxon>Eubacteriales</taxon>
        <taxon>Oscillospiraceae</taxon>
        <taxon>Faecalibacterium</taxon>
    </lineage>
</organism>
<keyword evidence="6" id="KW-1185">Reference proteome</keyword>
<dbReference type="Gene3D" id="3.40.50.2300">
    <property type="match status" value="2"/>
</dbReference>
<keyword evidence="1" id="KW-0805">Transcription regulation</keyword>
<dbReference type="AlphaFoldDB" id="A0AA37N238"/>
<gene>
    <name evidence="5" type="ORF">JCM17207_20100</name>
</gene>
<comment type="caution">
    <text evidence="5">The sequence shown here is derived from an EMBL/GenBank/DDBJ whole genome shotgun (WGS) entry which is preliminary data.</text>
</comment>
<sequence>MVTIKQIAAEVGISATTVSIVLGGKAEERKISAATQKKIFETANRLGYQPNIAARSLRAGFGADEIRVAMLWAEDFRASMMVRFWDGLRAELAQLDRKIRLVIYPYTNDHLDEVHALTSASDCHAAIICNASDADLEFLRRTQLAIPVVLYNRTCPGYCSVNVDDALMGALAARALSDQGCRRGVVLTGAPVFAGMEVRVQSFLLEGARHGLEARVAPYCDSSARGGYEGARALWSAESGEYPDALFCGSSLIAHGALRALRELGLPQLPRVVAIGNGAPELDELSVPSLSVVYLPMEEMARECLRLLMDWMSDRLSSPASRLLEARYIPRESCGPIADQEQKTIG</sequence>
<dbReference type="Pfam" id="PF13377">
    <property type="entry name" value="Peripla_BP_3"/>
    <property type="match status" value="1"/>
</dbReference>
<dbReference type="SMART" id="SM00354">
    <property type="entry name" value="HTH_LACI"/>
    <property type="match status" value="1"/>
</dbReference>
<dbReference type="RefSeq" id="WP_238317606.1">
    <property type="nucleotide sequence ID" value="NZ_BQKV01000098.1"/>
</dbReference>